<keyword evidence="2" id="KW-1185">Reference proteome</keyword>
<dbReference type="OrthoDB" id="307292at2157"/>
<reference evidence="2" key="1">
    <citation type="submission" date="2016-10" db="EMBL/GenBank/DDBJ databases">
        <authorList>
            <person name="Varghese N."/>
            <person name="Submissions S."/>
        </authorList>
    </citation>
    <scope>NUCLEOTIDE SEQUENCE [LARGE SCALE GENOMIC DNA]</scope>
    <source>
        <strain evidence="2">CGMCC 1.10121</strain>
    </source>
</reference>
<evidence type="ECO:0000313" key="1">
    <source>
        <dbReference type="EMBL" id="SEP21658.1"/>
    </source>
</evidence>
<proteinExistence type="predicted"/>
<dbReference type="Proteomes" id="UP000199126">
    <property type="component" value="Unassembled WGS sequence"/>
</dbReference>
<dbReference type="RefSeq" id="WP_089827496.1">
    <property type="nucleotide sequence ID" value="NZ_FODV01000022.1"/>
</dbReference>
<evidence type="ECO:0000313" key="2">
    <source>
        <dbReference type="Proteomes" id="UP000199126"/>
    </source>
</evidence>
<dbReference type="AlphaFoldDB" id="A0A1H8W3B8"/>
<dbReference type="EMBL" id="FODV01000022">
    <property type="protein sequence ID" value="SEP21658.1"/>
    <property type="molecule type" value="Genomic_DNA"/>
</dbReference>
<sequence>MSVQKRPDVTVRAELTVLVSRHARGDLHDGVRDRLRKIDGVQAIETVDIRGLQPGLNDLTVEVETTLRLRPDAPDDESVAAQLADGFGIKRAVATVDSHTGVG</sequence>
<gene>
    <name evidence="1" type="ORF">SAMN04487948_12232</name>
</gene>
<accession>A0A1H8W3B8</accession>
<organism evidence="1 2">
    <name type="scientific">Halogranum amylolyticum</name>
    <dbReference type="NCBI Taxonomy" id="660520"/>
    <lineage>
        <taxon>Archaea</taxon>
        <taxon>Methanobacteriati</taxon>
        <taxon>Methanobacteriota</taxon>
        <taxon>Stenosarchaea group</taxon>
        <taxon>Halobacteria</taxon>
        <taxon>Halobacteriales</taxon>
        <taxon>Haloferacaceae</taxon>
    </lineage>
</organism>
<protein>
    <submittedName>
        <fullName evidence="1">Uncharacterized protein</fullName>
    </submittedName>
</protein>
<name>A0A1H8W3B8_9EURY</name>